<dbReference type="EMBL" id="JADCTT010000002">
    <property type="protein sequence ID" value="KAF9757922.1"/>
    <property type="molecule type" value="Genomic_DNA"/>
</dbReference>
<feature type="region of interest" description="Disordered" evidence="1">
    <location>
        <begin position="184"/>
        <end position="217"/>
    </location>
</feature>
<dbReference type="InterPro" id="IPR040554">
    <property type="entry name" value="KPWE_PEX14_dom"/>
</dbReference>
<feature type="compositionally biased region" description="Low complexity" evidence="1">
    <location>
        <begin position="111"/>
        <end position="124"/>
    </location>
</feature>
<evidence type="ECO:0000259" key="3">
    <source>
        <dbReference type="Pfam" id="PF25871"/>
    </source>
</evidence>
<dbReference type="Proteomes" id="UP000616885">
    <property type="component" value="Unassembled WGS sequence"/>
</dbReference>
<evidence type="ECO:0000256" key="1">
    <source>
        <dbReference type="SAM" id="MobiDB-lite"/>
    </source>
</evidence>
<feature type="region of interest" description="Disordered" evidence="1">
    <location>
        <begin position="96"/>
        <end position="127"/>
    </location>
</feature>
<dbReference type="PANTHER" id="PTHR36855">
    <property type="entry name" value="CHROMOSOME 10, WHOLE GENOME SHOTGUN SEQUENCE"/>
    <property type="match status" value="1"/>
</dbReference>
<feature type="domain" description="PEX14-like helix-turn-helix" evidence="3">
    <location>
        <begin position="18"/>
        <end position="89"/>
    </location>
</feature>
<dbReference type="Pfam" id="PF25871">
    <property type="entry name" value="HTH_76"/>
    <property type="match status" value="1"/>
</dbReference>
<organism evidence="4 5">
    <name type="scientific">Bionectria ochroleuca</name>
    <name type="common">Gliocladium roseum</name>
    <dbReference type="NCBI Taxonomy" id="29856"/>
    <lineage>
        <taxon>Eukaryota</taxon>
        <taxon>Fungi</taxon>
        <taxon>Dikarya</taxon>
        <taxon>Ascomycota</taxon>
        <taxon>Pezizomycotina</taxon>
        <taxon>Sordariomycetes</taxon>
        <taxon>Hypocreomycetidae</taxon>
        <taxon>Hypocreales</taxon>
        <taxon>Bionectriaceae</taxon>
        <taxon>Clonostachys</taxon>
    </lineage>
</organism>
<comment type="caution">
    <text evidence="4">The sequence shown here is derived from an EMBL/GenBank/DDBJ whole genome shotgun (WGS) entry which is preliminary data.</text>
</comment>
<feature type="domain" description="Peroxisomal membrane protein PEX14-like KPWE" evidence="2">
    <location>
        <begin position="154"/>
        <end position="203"/>
    </location>
</feature>
<dbReference type="Pfam" id="PF17733">
    <property type="entry name" value="KPWE_dom"/>
    <property type="match status" value="1"/>
</dbReference>
<evidence type="ECO:0000259" key="2">
    <source>
        <dbReference type="Pfam" id="PF17733"/>
    </source>
</evidence>
<evidence type="ECO:0000313" key="5">
    <source>
        <dbReference type="Proteomes" id="UP000616885"/>
    </source>
</evidence>
<sequence>MSLPPQAVERIRALTDQDAIFHAFDSYPWAKDKTFMSGLFALLGDPNGQPAQGSSPRDMATHARIFYYAQRLGVTIDFTAYQTWLSQHPDHQAPDILPDSYLARDSDSRSQDAAAAAAAESSASLPWQQAAPKNDLFIDKKAAAAGQSQEDQPSYPMAFAEMLKLLQEGKPVPGIRQIPNTVVRDPSIKPVGSRTVPRKPWERDNSSSLTDTPVIPKALDIEFPPVEAEAESLNQQQSTTS</sequence>
<gene>
    <name evidence="4" type="ORF">IM811_008866</name>
</gene>
<evidence type="ECO:0000313" key="4">
    <source>
        <dbReference type="EMBL" id="KAF9757922.1"/>
    </source>
</evidence>
<name>A0A8H7NL13_BIOOC</name>
<dbReference type="AlphaFoldDB" id="A0A8H7NL13"/>
<accession>A0A8H7NL13</accession>
<protein>
    <submittedName>
        <fullName evidence="4">Uncharacterized protein</fullName>
    </submittedName>
</protein>
<dbReference type="PANTHER" id="PTHR36855:SF1">
    <property type="entry name" value="PEROXISOME MEMBRANE ANCHOR PROTEIN PEX14P N-TERMINAL DOMAIN-CONTAINING PROTEIN"/>
    <property type="match status" value="1"/>
</dbReference>
<reference evidence="4" key="1">
    <citation type="submission" date="2020-10" db="EMBL/GenBank/DDBJ databases">
        <title>High-Quality Genome Resource of Clonostachys rosea strain S41 by Oxford Nanopore Long-Read Sequencing.</title>
        <authorList>
            <person name="Wang H."/>
        </authorList>
    </citation>
    <scope>NUCLEOTIDE SEQUENCE</scope>
    <source>
        <strain evidence="4">S41</strain>
    </source>
</reference>
<dbReference type="InterPro" id="IPR058841">
    <property type="entry name" value="HTH_76"/>
</dbReference>
<proteinExistence type="predicted"/>